<feature type="transmembrane region" description="Helical" evidence="1">
    <location>
        <begin position="26"/>
        <end position="46"/>
    </location>
</feature>
<dbReference type="Pfam" id="PF14897">
    <property type="entry name" value="EpsG"/>
    <property type="match status" value="1"/>
</dbReference>
<keyword evidence="1" id="KW-0472">Membrane</keyword>
<sequence length="354" mass="41186">MAVFLFFQREVFLYAKKFSILDFEAAWLKSLFIFFPLFLITALRSVDVGIDTARYSEEYERAKSLEPVIRSTEFIFSYLLIAFSKLGVSFQGFLFFQSYIYYLAISSLLVLIPNRSYFTYFLVVVCFGLFSFGLSGIRQSIAISLFLFSVFPLLRGRHSIYAVLGLIAFFVHNSSIIVFLVTFFVSNVFLGFRVFYFGVLLSPLTVLVNETILYAFLFFDIKQLNNFNNDTDLLLNIKVPMSVWSFVLVMGFVMRYGKNVAIIEAMKSHDNYLYVRSLCMWGCVFLCALLWMASSIRLMDRLGLYFVPFVALFSAWILASVRETLVGWWMRFSFLLMLIFISSFLFRDELFSVF</sequence>
<reference evidence="2 3" key="1">
    <citation type="submission" date="2017-09" db="EMBL/GenBank/DDBJ databases">
        <title>The draft genome sequences of Marinobacter sp. PWS21.</title>
        <authorList>
            <person name="Cao J."/>
        </authorList>
    </citation>
    <scope>NUCLEOTIDE SEQUENCE [LARGE SCALE GENOMIC DNA]</scope>
    <source>
        <strain evidence="2 3">PWS21</strain>
    </source>
</reference>
<feature type="transmembrane region" description="Helical" evidence="1">
    <location>
        <begin position="160"/>
        <end position="185"/>
    </location>
</feature>
<protein>
    <recommendedName>
        <fullName evidence="4">EpsG family protein</fullName>
    </recommendedName>
</protein>
<keyword evidence="1" id="KW-1133">Transmembrane helix</keyword>
<evidence type="ECO:0000256" key="1">
    <source>
        <dbReference type="SAM" id="Phobius"/>
    </source>
</evidence>
<keyword evidence="1" id="KW-0812">Transmembrane</keyword>
<accession>A0A2G1UGB1</accession>
<name>A0A2G1UGB1_9GAMM</name>
<evidence type="ECO:0000313" key="2">
    <source>
        <dbReference type="EMBL" id="PHQ13524.1"/>
    </source>
</evidence>
<proteinExistence type="predicted"/>
<dbReference type="InterPro" id="IPR049458">
    <property type="entry name" value="EpsG-like"/>
</dbReference>
<organism evidence="2 3">
    <name type="scientific">Marinobacter profundi</name>
    <dbReference type="NCBI Taxonomy" id="2666256"/>
    <lineage>
        <taxon>Bacteria</taxon>
        <taxon>Pseudomonadati</taxon>
        <taxon>Pseudomonadota</taxon>
        <taxon>Gammaproteobacteria</taxon>
        <taxon>Pseudomonadales</taxon>
        <taxon>Marinobacteraceae</taxon>
        <taxon>Marinobacter</taxon>
    </lineage>
</organism>
<comment type="caution">
    <text evidence="2">The sequence shown here is derived from an EMBL/GenBank/DDBJ whole genome shotgun (WGS) entry which is preliminary data.</text>
</comment>
<feature type="transmembrane region" description="Helical" evidence="1">
    <location>
        <begin position="119"/>
        <end position="148"/>
    </location>
</feature>
<feature type="transmembrane region" description="Helical" evidence="1">
    <location>
        <begin position="94"/>
        <end position="112"/>
    </location>
</feature>
<evidence type="ECO:0008006" key="4">
    <source>
        <dbReference type="Google" id="ProtNLM"/>
    </source>
</evidence>
<feature type="transmembrane region" description="Helical" evidence="1">
    <location>
        <begin position="239"/>
        <end position="257"/>
    </location>
</feature>
<feature type="transmembrane region" description="Helical" evidence="1">
    <location>
        <begin position="278"/>
        <end position="296"/>
    </location>
</feature>
<dbReference type="EMBL" id="NTFH01000024">
    <property type="protein sequence ID" value="PHQ13524.1"/>
    <property type="molecule type" value="Genomic_DNA"/>
</dbReference>
<feature type="transmembrane region" description="Helical" evidence="1">
    <location>
        <begin position="194"/>
        <end position="219"/>
    </location>
</feature>
<gene>
    <name evidence="2" type="ORF">CLH61_18000</name>
</gene>
<dbReference type="AlphaFoldDB" id="A0A2G1UGB1"/>
<dbReference type="Proteomes" id="UP000231409">
    <property type="component" value="Unassembled WGS sequence"/>
</dbReference>
<keyword evidence="3" id="KW-1185">Reference proteome</keyword>
<evidence type="ECO:0000313" key="3">
    <source>
        <dbReference type="Proteomes" id="UP000231409"/>
    </source>
</evidence>
<feature type="transmembrane region" description="Helical" evidence="1">
    <location>
        <begin position="302"/>
        <end position="321"/>
    </location>
</feature>
<feature type="transmembrane region" description="Helical" evidence="1">
    <location>
        <begin position="328"/>
        <end position="346"/>
    </location>
</feature>